<dbReference type="EMBL" id="JACXVP010000008">
    <property type="protein sequence ID" value="KAG5590412.1"/>
    <property type="molecule type" value="Genomic_DNA"/>
</dbReference>
<sequence>MVVGKTIVVDKATQAKSRPSTARVKNLPKSLYILARTVGASASRIPLSILTAIEKTGAPIFHGNTNLDNQRERKASCS</sequence>
<name>A0A9J5XSY9_SOLCO</name>
<dbReference type="Proteomes" id="UP000824120">
    <property type="component" value="Chromosome 8"/>
</dbReference>
<accession>A0A9J5XSY9</accession>
<protein>
    <submittedName>
        <fullName evidence="1">Uncharacterized protein</fullName>
    </submittedName>
</protein>
<proteinExistence type="predicted"/>
<dbReference type="AlphaFoldDB" id="A0A9J5XSY9"/>
<gene>
    <name evidence="1" type="ORF">H5410_040926</name>
</gene>
<comment type="caution">
    <text evidence="1">The sequence shown here is derived from an EMBL/GenBank/DDBJ whole genome shotgun (WGS) entry which is preliminary data.</text>
</comment>
<evidence type="ECO:0000313" key="2">
    <source>
        <dbReference type="Proteomes" id="UP000824120"/>
    </source>
</evidence>
<keyword evidence="2" id="KW-1185">Reference proteome</keyword>
<organism evidence="1 2">
    <name type="scientific">Solanum commersonii</name>
    <name type="common">Commerson's wild potato</name>
    <name type="synonym">Commerson's nightshade</name>
    <dbReference type="NCBI Taxonomy" id="4109"/>
    <lineage>
        <taxon>Eukaryota</taxon>
        <taxon>Viridiplantae</taxon>
        <taxon>Streptophyta</taxon>
        <taxon>Embryophyta</taxon>
        <taxon>Tracheophyta</taxon>
        <taxon>Spermatophyta</taxon>
        <taxon>Magnoliopsida</taxon>
        <taxon>eudicotyledons</taxon>
        <taxon>Gunneridae</taxon>
        <taxon>Pentapetalae</taxon>
        <taxon>asterids</taxon>
        <taxon>lamiids</taxon>
        <taxon>Solanales</taxon>
        <taxon>Solanaceae</taxon>
        <taxon>Solanoideae</taxon>
        <taxon>Solaneae</taxon>
        <taxon>Solanum</taxon>
    </lineage>
</organism>
<reference evidence="1 2" key="1">
    <citation type="submission" date="2020-09" db="EMBL/GenBank/DDBJ databases">
        <title>De no assembly of potato wild relative species, Solanum commersonii.</title>
        <authorList>
            <person name="Cho K."/>
        </authorList>
    </citation>
    <scope>NUCLEOTIDE SEQUENCE [LARGE SCALE GENOMIC DNA]</scope>
    <source>
        <strain evidence="1">LZ3.2</strain>
        <tissue evidence="1">Leaf</tissue>
    </source>
</reference>
<evidence type="ECO:0000313" key="1">
    <source>
        <dbReference type="EMBL" id="KAG5590412.1"/>
    </source>
</evidence>